<feature type="domain" description="LysR substrate-binding" evidence="2">
    <location>
        <begin position="8"/>
        <end position="75"/>
    </location>
</feature>
<gene>
    <name evidence="3" type="ORF">F6W96_17540</name>
</gene>
<dbReference type="RefSeq" id="WP_167487130.1">
    <property type="nucleotide sequence ID" value="NZ_CP046173.1"/>
</dbReference>
<protein>
    <recommendedName>
        <fullName evidence="2">LysR substrate-binding domain-containing protein</fullName>
    </recommendedName>
</protein>
<reference evidence="3 4" key="1">
    <citation type="journal article" date="2019" name="ACS Chem. Biol.">
        <title>Identification and Mobilization of a Cryptic Antibiotic Biosynthesis Gene Locus from a Human-Pathogenic Nocardia Isolate.</title>
        <authorList>
            <person name="Herisse M."/>
            <person name="Ishida K."/>
            <person name="Porter J.L."/>
            <person name="Howden B."/>
            <person name="Hertweck C."/>
            <person name="Stinear T.P."/>
            <person name="Pidot S.J."/>
        </authorList>
    </citation>
    <scope>NUCLEOTIDE SEQUENCE [LARGE SCALE GENOMIC DNA]</scope>
    <source>
        <strain evidence="3 4">AUSMDU00012715</strain>
    </source>
</reference>
<feature type="signal peptide" evidence="1">
    <location>
        <begin position="1"/>
        <end position="27"/>
    </location>
</feature>
<keyword evidence="1" id="KW-0732">Signal</keyword>
<evidence type="ECO:0000313" key="4">
    <source>
        <dbReference type="Proteomes" id="UP000500953"/>
    </source>
</evidence>
<dbReference type="SUPFAM" id="SSF53850">
    <property type="entry name" value="Periplasmic binding protein-like II"/>
    <property type="match status" value="1"/>
</dbReference>
<dbReference type="InterPro" id="IPR005119">
    <property type="entry name" value="LysR_subst-bd"/>
</dbReference>
<sequence length="76" mass="7743">MLCPVLRGRVDSLAGMLALTAAGSAAALVPEHAVPADHSAIRTIPLAGDPLPATEIALIWHPGNHNPALPALLTLI</sequence>
<organism evidence="3 4">
    <name type="scientific">Nocardia terpenica</name>
    <dbReference type="NCBI Taxonomy" id="455432"/>
    <lineage>
        <taxon>Bacteria</taxon>
        <taxon>Bacillati</taxon>
        <taxon>Actinomycetota</taxon>
        <taxon>Actinomycetes</taxon>
        <taxon>Mycobacteriales</taxon>
        <taxon>Nocardiaceae</taxon>
        <taxon>Nocardia</taxon>
    </lineage>
</organism>
<evidence type="ECO:0000259" key="2">
    <source>
        <dbReference type="Pfam" id="PF03466"/>
    </source>
</evidence>
<name>A0A6G9Z2J5_9NOCA</name>
<proteinExistence type="predicted"/>
<dbReference type="AlphaFoldDB" id="A0A6G9Z2J5"/>
<dbReference type="Proteomes" id="UP000500953">
    <property type="component" value="Chromosome"/>
</dbReference>
<evidence type="ECO:0000256" key="1">
    <source>
        <dbReference type="SAM" id="SignalP"/>
    </source>
</evidence>
<feature type="chain" id="PRO_5026279867" description="LysR substrate-binding domain-containing protein" evidence="1">
    <location>
        <begin position="28"/>
        <end position="76"/>
    </location>
</feature>
<dbReference type="Gene3D" id="3.40.190.10">
    <property type="entry name" value="Periplasmic binding protein-like II"/>
    <property type="match status" value="2"/>
</dbReference>
<accession>A0A6G9Z2J5</accession>
<dbReference type="EMBL" id="CP046173">
    <property type="protein sequence ID" value="QIS19825.1"/>
    <property type="molecule type" value="Genomic_DNA"/>
</dbReference>
<evidence type="ECO:0000313" key="3">
    <source>
        <dbReference type="EMBL" id="QIS19825.1"/>
    </source>
</evidence>
<dbReference type="Pfam" id="PF03466">
    <property type="entry name" value="LysR_substrate"/>
    <property type="match status" value="1"/>
</dbReference>